<sequence>MFTSVPLITFLNCTHPHCLLRLAKTNSNDSTKGLLVPLSLTFLGFKHPNNSSCGQQRWNMVARSSGLSLERPSERLMRSGQDWRVFASSAAELKTF</sequence>
<keyword evidence="2" id="KW-1185">Reference proteome</keyword>
<evidence type="ECO:0000313" key="1">
    <source>
        <dbReference type="EMBL" id="CEL59942.1"/>
    </source>
</evidence>
<accession>A0A0B7FUT4</accession>
<protein>
    <submittedName>
        <fullName evidence="1">Uncharacterized protein</fullName>
    </submittedName>
</protein>
<organism evidence="1 2">
    <name type="scientific">Thanatephorus cucumeris (strain AG1-IB / isolate 7/3/14)</name>
    <name type="common">Lettuce bottom rot fungus</name>
    <name type="synonym">Rhizoctonia solani</name>
    <dbReference type="NCBI Taxonomy" id="1108050"/>
    <lineage>
        <taxon>Eukaryota</taxon>
        <taxon>Fungi</taxon>
        <taxon>Dikarya</taxon>
        <taxon>Basidiomycota</taxon>
        <taxon>Agaricomycotina</taxon>
        <taxon>Agaricomycetes</taxon>
        <taxon>Cantharellales</taxon>
        <taxon>Ceratobasidiaceae</taxon>
        <taxon>Rhizoctonia</taxon>
        <taxon>Rhizoctonia solani AG-1</taxon>
    </lineage>
</organism>
<dbReference type="Proteomes" id="UP000059188">
    <property type="component" value="Unassembled WGS sequence"/>
</dbReference>
<proteinExistence type="predicted"/>
<dbReference type="EMBL" id="LN679139">
    <property type="protein sequence ID" value="CEL59942.1"/>
    <property type="molecule type" value="Genomic_DNA"/>
</dbReference>
<evidence type="ECO:0000313" key="2">
    <source>
        <dbReference type="Proteomes" id="UP000059188"/>
    </source>
</evidence>
<name>A0A0B7FUT4_THACB</name>
<dbReference type="AlphaFoldDB" id="A0A0B7FUT4"/>
<gene>
    <name evidence="1" type="ORF">RSOLAG1IB_09226</name>
</gene>
<reference evidence="1 2" key="1">
    <citation type="submission" date="2014-11" db="EMBL/GenBank/DDBJ databases">
        <authorList>
            <person name="Wibberg Daniel"/>
        </authorList>
    </citation>
    <scope>NUCLEOTIDE SEQUENCE [LARGE SCALE GENOMIC DNA]</scope>
    <source>
        <strain evidence="1">Rhizoctonia solani AG1-IB 7/3/14</strain>
    </source>
</reference>